<evidence type="ECO:0000313" key="2">
    <source>
        <dbReference type="EMBL" id="ANH36748.1"/>
    </source>
</evidence>
<proteinExistence type="predicted"/>
<dbReference type="AlphaFoldDB" id="A0A1A9GEQ2"/>
<keyword evidence="1" id="KW-1133">Transmembrane helix</keyword>
<dbReference type="EMBL" id="CP015079">
    <property type="protein sequence ID" value="ANH36748.1"/>
    <property type="molecule type" value="Genomic_DNA"/>
</dbReference>
<dbReference type="KEGG" id="ndk:I601_0295"/>
<gene>
    <name evidence="2" type="ORF">I601_0295</name>
</gene>
<evidence type="ECO:0000256" key="1">
    <source>
        <dbReference type="SAM" id="Phobius"/>
    </source>
</evidence>
<name>A0A1A9GEQ2_9ACTN</name>
<dbReference type="STRING" id="1300347.I601_0295"/>
<dbReference type="NCBIfam" id="NF041635">
    <property type="entry name" value="STM3941_fam"/>
    <property type="match status" value="1"/>
</dbReference>
<sequence>MGVLTVPPGSSAEARSPEEWRALLASGEPVTFVVPRGRSVVMAAVCLAFTLVGVVMITRDSGQVQVVGLASVLFFGALGLPVLLWQALRRTPQLVVQPGGVWLRQQDRQPVAWGDIERIELARVNRSTVVALVLDEAAYAGRFRSALAASAYRATMGGAPALMVPAHLTGRPDELRAWLAAEHAART</sequence>
<keyword evidence="1" id="KW-0812">Transmembrane</keyword>
<reference evidence="2 3" key="1">
    <citation type="submission" date="2016-03" db="EMBL/GenBank/DDBJ databases">
        <title>Complete genome sequence of a soil Actinobacterium, Nocardioides dokdonensis FR1436.</title>
        <authorList>
            <person name="Kwon S.-K."/>
            <person name="Kim K."/>
            <person name="Kim J.F."/>
        </authorList>
    </citation>
    <scope>NUCLEOTIDE SEQUENCE [LARGE SCALE GENOMIC DNA]</scope>
    <source>
        <strain evidence="2 3">FR1436</strain>
    </source>
</reference>
<keyword evidence="1" id="KW-0472">Membrane</keyword>
<dbReference type="RefSeq" id="WP_068105492.1">
    <property type="nucleotide sequence ID" value="NZ_CP015079.1"/>
</dbReference>
<dbReference type="PATRIC" id="fig|1300347.3.peg.296"/>
<feature type="transmembrane region" description="Helical" evidence="1">
    <location>
        <begin position="64"/>
        <end position="85"/>
    </location>
</feature>
<evidence type="ECO:0000313" key="3">
    <source>
        <dbReference type="Proteomes" id="UP000077868"/>
    </source>
</evidence>
<dbReference type="Proteomes" id="UP000077868">
    <property type="component" value="Chromosome"/>
</dbReference>
<keyword evidence="3" id="KW-1185">Reference proteome</keyword>
<dbReference type="InterPro" id="IPR048136">
    <property type="entry name" value="STM3941-like"/>
</dbReference>
<protein>
    <submittedName>
        <fullName evidence="2">Uncharacterized protein</fullName>
    </submittedName>
</protein>
<accession>A0A1A9GEQ2</accession>
<organism evidence="2 3">
    <name type="scientific">Nocardioides dokdonensis FR1436</name>
    <dbReference type="NCBI Taxonomy" id="1300347"/>
    <lineage>
        <taxon>Bacteria</taxon>
        <taxon>Bacillati</taxon>
        <taxon>Actinomycetota</taxon>
        <taxon>Actinomycetes</taxon>
        <taxon>Propionibacteriales</taxon>
        <taxon>Nocardioidaceae</taxon>
        <taxon>Nocardioides</taxon>
    </lineage>
</organism>
<feature type="transmembrane region" description="Helical" evidence="1">
    <location>
        <begin position="40"/>
        <end position="58"/>
    </location>
</feature>